<dbReference type="Proteomes" id="UP000537260">
    <property type="component" value="Unassembled WGS sequence"/>
</dbReference>
<dbReference type="GO" id="GO:0005886">
    <property type="term" value="C:plasma membrane"/>
    <property type="evidence" value="ECO:0007669"/>
    <property type="project" value="UniProtKB-SubCell"/>
</dbReference>
<dbReference type="PANTHER" id="PTHR32196">
    <property type="entry name" value="ABC TRANSPORTER PERMEASE PROTEIN YPHD-RELATED-RELATED"/>
    <property type="match status" value="1"/>
</dbReference>
<feature type="transmembrane region" description="Helical" evidence="7">
    <location>
        <begin position="330"/>
        <end position="347"/>
    </location>
</feature>
<evidence type="ECO:0000256" key="7">
    <source>
        <dbReference type="SAM" id="Phobius"/>
    </source>
</evidence>
<feature type="region of interest" description="Disordered" evidence="6">
    <location>
        <begin position="1"/>
        <end position="40"/>
    </location>
</feature>
<comment type="caution">
    <text evidence="8">The sequence shown here is derived from an EMBL/GenBank/DDBJ whole genome shotgun (WGS) entry which is preliminary data.</text>
</comment>
<evidence type="ECO:0000256" key="2">
    <source>
        <dbReference type="ARBA" id="ARBA00022475"/>
    </source>
</evidence>
<keyword evidence="4 7" id="KW-1133">Transmembrane helix</keyword>
<gene>
    <name evidence="8" type="ORF">HNR05_003090</name>
</gene>
<keyword evidence="5 7" id="KW-0472">Membrane</keyword>
<evidence type="ECO:0000313" key="8">
    <source>
        <dbReference type="EMBL" id="NYJ21299.1"/>
    </source>
</evidence>
<evidence type="ECO:0000256" key="5">
    <source>
        <dbReference type="ARBA" id="ARBA00023136"/>
    </source>
</evidence>
<keyword evidence="9" id="KW-1185">Reference proteome</keyword>
<dbReference type="EMBL" id="JACCFM010000001">
    <property type="protein sequence ID" value="NYJ21299.1"/>
    <property type="molecule type" value="Genomic_DNA"/>
</dbReference>
<evidence type="ECO:0000256" key="3">
    <source>
        <dbReference type="ARBA" id="ARBA00022692"/>
    </source>
</evidence>
<dbReference type="CDD" id="cd06579">
    <property type="entry name" value="TM_PBP1_transp_AraH_like"/>
    <property type="match status" value="1"/>
</dbReference>
<evidence type="ECO:0000256" key="1">
    <source>
        <dbReference type="ARBA" id="ARBA00004651"/>
    </source>
</evidence>
<dbReference type="GO" id="GO:0022857">
    <property type="term" value="F:transmembrane transporter activity"/>
    <property type="evidence" value="ECO:0007669"/>
    <property type="project" value="InterPro"/>
</dbReference>
<reference evidence="8 9" key="1">
    <citation type="submission" date="2020-07" db="EMBL/GenBank/DDBJ databases">
        <title>Sequencing the genomes of 1000 actinobacteria strains.</title>
        <authorList>
            <person name="Klenk H.-P."/>
        </authorList>
    </citation>
    <scope>NUCLEOTIDE SEQUENCE [LARGE SCALE GENOMIC DNA]</scope>
    <source>
        <strain evidence="8 9">LI1</strain>
    </source>
</reference>
<feature type="transmembrane region" description="Helical" evidence="7">
    <location>
        <begin position="199"/>
        <end position="220"/>
    </location>
</feature>
<feature type="transmembrane region" description="Helical" evidence="7">
    <location>
        <begin position="132"/>
        <end position="156"/>
    </location>
</feature>
<dbReference type="Pfam" id="PF02653">
    <property type="entry name" value="BPD_transp_2"/>
    <property type="match status" value="1"/>
</dbReference>
<name>A0A7Z0EI59_9MICO</name>
<sequence>MSETSTLTPDAARLGASAPGGGAPHGSDPHDDGPRPAARSGLSVGVRSALGSRAVLSFIALAALWLIAVLVSPSFGAPATTQYLLQTAAFLGIIALGQTLVIIMGGIDLSVSGVVALSAVVCAQIAEAGGPVAGVIVALIACAVVGTFNGAGVIFLGIPPIVMTLASGTILTGVLLIYTNGSPRSADIPLLRVIANDSIAGIPWAFLVWLAFAALTLWLLHGSGMGRYAFAAGSSATASRAAGVPMRATTLTMYTACAVLAGVSGLVLLGFTGTSSLTMGSPYQLLSIAAVVLGGTSILGGRGHLLGTVSGALLLTLLTSLLSAWDFSEAWRRVALGALILVLLLFYSRESKR</sequence>
<feature type="transmembrane region" description="Helical" evidence="7">
    <location>
        <begin position="283"/>
        <end position="300"/>
    </location>
</feature>
<dbReference type="AlphaFoldDB" id="A0A7Z0EI59"/>
<feature type="transmembrane region" description="Helical" evidence="7">
    <location>
        <begin position="83"/>
        <end position="102"/>
    </location>
</feature>
<keyword evidence="2" id="KW-1003">Cell membrane</keyword>
<proteinExistence type="predicted"/>
<evidence type="ECO:0000256" key="6">
    <source>
        <dbReference type="SAM" id="MobiDB-lite"/>
    </source>
</evidence>
<evidence type="ECO:0000313" key="9">
    <source>
        <dbReference type="Proteomes" id="UP000537260"/>
    </source>
</evidence>
<dbReference type="RefSeq" id="WP_179579918.1">
    <property type="nucleotide sequence ID" value="NZ_JACCFM010000001.1"/>
</dbReference>
<feature type="transmembrane region" description="Helical" evidence="7">
    <location>
        <begin position="161"/>
        <end position="179"/>
    </location>
</feature>
<organism evidence="8 9">
    <name type="scientific">Glaciibacter psychrotolerans</name>
    <dbReference type="NCBI Taxonomy" id="670054"/>
    <lineage>
        <taxon>Bacteria</taxon>
        <taxon>Bacillati</taxon>
        <taxon>Actinomycetota</taxon>
        <taxon>Actinomycetes</taxon>
        <taxon>Micrococcales</taxon>
        <taxon>Microbacteriaceae</taxon>
        <taxon>Glaciibacter</taxon>
    </lineage>
</organism>
<keyword evidence="3 7" id="KW-0812">Transmembrane</keyword>
<evidence type="ECO:0000256" key="4">
    <source>
        <dbReference type="ARBA" id="ARBA00022989"/>
    </source>
</evidence>
<feature type="transmembrane region" description="Helical" evidence="7">
    <location>
        <begin position="251"/>
        <end position="271"/>
    </location>
</feature>
<protein>
    <submittedName>
        <fullName evidence="8">Ribose transport system permease protein</fullName>
    </submittedName>
</protein>
<comment type="subcellular location">
    <subcellularLocation>
        <location evidence="1">Cell membrane</location>
        <topology evidence="1">Multi-pass membrane protein</topology>
    </subcellularLocation>
</comment>
<dbReference type="InterPro" id="IPR001851">
    <property type="entry name" value="ABC_transp_permease"/>
</dbReference>
<feature type="transmembrane region" description="Helical" evidence="7">
    <location>
        <begin position="55"/>
        <end position="77"/>
    </location>
</feature>
<accession>A0A7Z0EI59</accession>
<feature type="transmembrane region" description="Helical" evidence="7">
    <location>
        <begin position="305"/>
        <end position="324"/>
    </location>
</feature>